<feature type="domain" description="Inosine/uridine-preferring nucleoside hydrolase" evidence="3">
    <location>
        <begin position="15"/>
        <end position="307"/>
    </location>
</feature>
<keyword evidence="5" id="KW-1185">Reference proteome</keyword>
<dbReference type="RefSeq" id="WP_205156197.1">
    <property type="nucleotide sequence ID" value="NZ_JACLYY010000011.1"/>
</dbReference>
<protein>
    <submittedName>
        <fullName evidence="4">Nucleoside hydrolase</fullName>
    </submittedName>
</protein>
<proteinExistence type="predicted"/>
<dbReference type="InterPro" id="IPR036452">
    <property type="entry name" value="Ribo_hydro-like"/>
</dbReference>
<dbReference type="InterPro" id="IPR015910">
    <property type="entry name" value="I/U_nuclsd_hydro_CS"/>
</dbReference>
<dbReference type="PANTHER" id="PTHR12304">
    <property type="entry name" value="INOSINE-URIDINE PREFERRING NUCLEOSIDE HYDROLASE"/>
    <property type="match status" value="1"/>
</dbReference>
<evidence type="ECO:0000256" key="1">
    <source>
        <dbReference type="ARBA" id="ARBA00022801"/>
    </source>
</evidence>
<evidence type="ECO:0000259" key="3">
    <source>
        <dbReference type="Pfam" id="PF01156"/>
    </source>
</evidence>
<organism evidence="4 5">
    <name type="scientific">Faecalicatena fissicatena</name>
    <dbReference type="NCBI Taxonomy" id="290055"/>
    <lineage>
        <taxon>Bacteria</taxon>
        <taxon>Bacillati</taxon>
        <taxon>Bacillota</taxon>
        <taxon>Clostridia</taxon>
        <taxon>Lachnospirales</taxon>
        <taxon>Lachnospiraceae</taxon>
        <taxon>Faecalicatena</taxon>
    </lineage>
</organism>
<reference evidence="4 5" key="1">
    <citation type="journal article" date="2021" name="Sci. Rep.">
        <title>The distribution of antibiotic resistance genes in chicken gut microbiota commensals.</title>
        <authorList>
            <person name="Juricova H."/>
            <person name="Matiasovicova J."/>
            <person name="Kubasova T."/>
            <person name="Cejkova D."/>
            <person name="Rychlik I."/>
        </authorList>
    </citation>
    <scope>NUCLEOTIDE SEQUENCE [LARGE SCALE GENOMIC DNA]</scope>
    <source>
        <strain evidence="4 5">An773</strain>
    </source>
</reference>
<accession>A0ABS2EAW6</accession>
<evidence type="ECO:0000256" key="2">
    <source>
        <dbReference type="ARBA" id="ARBA00023295"/>
    </source>
</evidence>
<dbReference type="SUPFAM" id="SSF53590">
    <property type="entry name" value="Nucleoside hydrolase"/>
    <property type="match status" value="1"/>
</dbReference>
<comment type="caution">
    <text evidence="4">The sequence shown here is derived from an EMBL/GenBank/DDBJ whole genome shotgun (WGS) entry which is preliminary data.</text>
</comment>
<evidence type="ECO:0000313" key="4">
    <source>
        <dbReference type="EMBL" id="MBM6738726.1"/>
    </source>
</evidence>
<dbReference type="PANTHER" id="PTHR12304:SF4">
    <property type="entry name" value="URIDINE NUCLEOSIDASE"/>
    <property type="match status" value="1"/>
</dbReference>
<dbReference type="InterPro" id="IPR001910">
    <property type="entry name" value="Inosine/uridine_hydrolase_dom"/>
</dbReference>
<name>A0ABS2EAW6_9FIRM</name>
<dbReference type="Pfam" id="PF01156">
    <property type="entry name" value="IU_nuc_hydro"/>
    <property type="match status" value="1"/>
</dbReference>
<keyword evidence="2" id="KW-0326">Glycosidase</keyword>
<dbReference type="Gene3D" id="3.90.245.10">
    <property type="entry name" value="Ribonucleoside hydrolase-like"/>
    <property type="match status" value="1"/>
</dbReference>
<dbReference type="Proteomes" id="UP000716906">
    <property type="component" value="Unassembled WGS sequence"/>
</dbReference>
<dbReference type="GO" id="GO:0016787">
    <property type="term" value="F:hydrolase activity"/>
    <property type="evidence" value="ECO:0007669"/>
    <property type="project" value="UniProtKB-KW"/>
</dbReference>
<dbReference type="EMBL" id="JACLYY010000011">
    <property type="protein sequence ID" value="MBM6738726.1"/>
    <property type="molecule type" value="Genomic_DNA"/>
</dbReference>
<gene>
    <name evidence="4" type="ORF">H7U36_11565</name>
</gene>
<keyword evidence="1 4" id="KW-0378">Hydrolase</keyword>
<evidence type="ECO:0000313" key="5">
    <source>
        <dbReference type="Proteomes" id="UP000716906"/>
    </source>
</evidence>
<sequence length="319" mass="34565">MCNEKRTTGDKRKFLIDCDTGTDDAIAIIAALYAKEIDVQAITTVTGNVSVKYTSENTLNLTRYLGSDIPVSVGAWGPLKLHSEMCYAEETHGKAGLGTVQLPKSADRFDREKAPALIYRKAAEAEGQLEILAIGPLTNIAIALLLYPSLKKSIKHLWVMGGAVYGGNVTPTAEFNFWCDPEAARLVLKSGIPCTLVGLDVTTKAVLTKDDIKGMKALGTRAGKVVADILEFMAKRHEAGGEDLLMHDALALAAALCPSCLKCKDYYVDVECEGAYTYGHAEVDVWGETGRQANASVAVDINVPQFRKWLYETIAESKE</sequence>
<dbReference type="InterPro" id="IPR023186">
    <property type="entry name" value="IUNH"/>
</dbReference>
<dbReference type="PROSITE" id="PS01247">
    <property type="entry name" value="IUNH"/>
    <property type="match status" value="1"/>
</dbReference>